<dbReference type="EMBL" id="CAMXCT020002940">
    <property type="protein sequence ID" value="CAL1154828.1"/>
    <property type="molecule type" value="Genomic_DNA"/>
</dbReference>
<dbReference type="AlphaFoldDB" id="A0A9P1D2Y8"/>
<comment type="caution">
    <text evidence="2">The sequence shown here is derived from an EMBL/GenBank/DDBJ whole genome shotgun (WGS) entry which is preliminary data.</text>
</comment>
<dbReference type="PROSITE" id="PS50082">
    <property type="entry name" value="WD_REPEATS_2"/>
    <property type="match status" value="2"/>
</dbReference>
<dbReference type="GO" id="GO:0030992">
    <property type="term" value="C:intraciliary transport particle B"/>
    <property type="evidence" value="ECO:0007669"/>
    <property type="project" value="TreeGrafter"/>
</dbReference>
<dbReference type="SUPFAM" id="SSF50978">
    <property type="entry name" value="WD40 repeat-like"/>
    <property type="match status" value="1"/>
</dbReference>
<dbReference type="EMBL" id="CAMXCT010002940">
    <property type="protein sequence ID" value="CAI4001453.1"/>
    <property type="molecule type" value="Genomic_DNA"/>
</dbReference>
<protein>
    <submittedName>
        <fullName evidence="3">Intraflagellar transport protein 80-like</fullName>
    </submittedName>
</protein>
<evidence type="ECO:0000313" key="2">
    <source>
        <dbReference type="EMBL" id="CAI4001453.1"/>
    </source>
</evidence>
<organism evidence="2">
    <name type="scientific">Cladocopium goreaui</name>
    <dbReference type="NCBI Taxonomy" id="2562237"/>
    <lineage>
        <taxon>Eukaryota</taxon>
        <taxon>Sar</taxon>
        <taxon>Alveolata</taxon>
        <taxon>Dinophyceae</taxon>
        <taxon>Suessiales</taxon>
        <taxon>Symbiodiniaceae</taxon>
        <taxon>Cladocopium</taxon>
    </lineage>
</organism>
<dbReference type="Proteomes" id="UP001152797">
    <property type="component" value="Unassembled WGS sequence"/>
</dbReference>
<accession>A0A9P1D2Y8</accession>
<dbReference type="PROSITE" id="PS50294">
    <property type="entry name" value="WD_REPEATS_REGION"/>
    <property type="match status" value="2"/>
</dbReference>
<reference evidence="2" key="1">
    <citation type="submission" date="2022-10" db="EMBL/GenBank/DDBJ databases">
        <authorList>
            <person name="Chen Y."/>
            <person name="Dougan E. K."/>
            <person name="Chan C."/>
            <person name="Rhodes N."/>
            <person name="Thang M."/>
        </authorList>
    </citation>
    <scope>NUCLEOTIDE SEQUENCE</scope>
</reference>
<evidence type="ECO:0000313" key="4">
    <source>
        <dbReference type="Proteomes" id="UP001152797"/>
    </source>
</evidence>
<dbReference type="PANTHER" id="PTHR24098">
    <property type="entry name" value="OUTER SEGMENT 5"/>
    <property type="match status" value="1"/>
</dbReference>
<dbReference type="InterPro" id="IPR015943">
    <property type="entry name" value="WD40/YVTN_repeat-like_dom_sf"/>
</dbReference>
<dbReference type="InterPro" id="IPR036322">
    <property type="entry name" value="WD40_repeat_dom_sf"/>
</dbReference>
<dbReference type="OrthoDB" id="408728at2759"/>
<gene>
    <name evidence="2" type="ORF">C1SCF055_LOCUS27500</name>
</gene>
<keyword evidence="4" id="KW-1185">Reference proteome</keyword>
<reference evidence="3 4" key="2">
    <citation type="submission" date="2024-05" db="EMBL/GenBank/DDBJ databases">
        <authorList>
            <person name="Chen Y."/>
            <person name="Shah S."/>
            <person name="Dougan E. K."/>
            <person name="Thang M."/>
            <person name="Chan C."/>
        </authorList>
    </citation>
    <scope>NUCLEOTIDE SEQUENCE [LARGE SCALE GENOMIC DNA]</scope>
</reference>
<keyword evidence="1" id="KW-0853">WD repeat</keyword>
<feature type="repeat" description="WD" evidence="1">
    <location>
        <begin position="161"/>
        <end position="193"/>
    </location>
</feature>
<sequence>MWNDVEQEEIQILQEFSWLLAFLVRMLMQGTGFVGRLCSKHDLHGQYEHVLRVTTAMMLPWRAMRLKLTHEDAPKHKSLVTSVGWYKTGKQYELISAGDDQEIWKWHVEGSPIAKLCSCESYCTAMAWMPSGKGSDNAFALGCADGTFRLISEMGREEKKVDAHRGAVISLRWSFDGSAIATAGEDGIVKVWSRSGMLRSALAQQSHAIYSVVWSPDCEHILFACSSKIHLKSIQAHDGVVMMLDWSFVNNTILSAGEDCRYKIWDAYGRLLFNSAPLDHVVTSIAWSPTGRHFAVGSFNTLKLCDRTGWSYCRETPDVGSIFSISWCNDGTQLACGTGSGHVVFGSLVARSSWDASAVMASLPSFKSTAGPDTRNSTILFLDCKLDLRLTALNQAIQTVTHFGKLHNGEGEMR</sequence>
<dbReference type="GO" id="GO:0060271">
    <property type="term" value="P:cilium assembly"/>
    <property type="evidence" value="ECO:0007669"/>
    <property type="project" value="TreeGrafter"/>
</dbReference>
<proteinExistence type="predicted"/>
<dbReference type="GO" id="GO:0005929">
    <property type="term" value="C:cilium"/>
    <property type="evidence" value="ECO:0007669"/>
    <property type="project" value="TreeGrafter"/>
</dbReference>
<dbReference type="PANTHER" id="PTHR24098:SF0">
    <property type="entry name" value="OUTER SEGMENT 5"/>
    <property type="match status" value="1"/>
</dbReference>
<dbReference type="Gene3D" id="2.130.10.10">
    <property type="entry name" value="YVTN repeat-like/Quinoprotein amine dehydrogenase"/>
    <property type="match status" value="2"/>
</dbReference>
<name>A0A9P1D2Y8_9DINO</name>
<evidence type="ECO:0000256" key="1">
    <source>
        <dbReference type="PROSITE-ProRule" id="PRU00221"/>
    </source>
</evidence>
<feature type="repeat" description="WD" evidence="1">
    <location>
        <begin position="234"/>
        <end position="266"/>
    </location>
</feature>
<evidence type="ECO:0000313" key="3">
    <source>
        <dbReference type="EMBL" id="CAL4788765.1"/>
    </source>
</evidence>
<dbReference type="EMBL" id="CAMXCT030002940">
    <property type="protein sequence ID" value="CAL4788765.1"/>
    <property type="molecule type" value="Genomic_DNA"/>
</dbReference>
<dbReference type="SMART" id="SM00320">
    <property type="entry name" value="WD40"/>
    <property type="match status" value="6"/>
</dbReference>
<dbReference type="Pfam" id="PF00400">
    <property type="entry name" value="WD40"/>
    <property type="match status" value="3"/>
</dbReference>
<dbReference type="InterPro" id="IPR001680">
    <property type="entry name" value="WD40_rpt"/>
</dbReference>